<evidence type="ECO:0000313" key="3">
    <source>
        <dbReference type="EMBL" id="KAI5078778.1"/>
    </source>
</evidence>
<feature type="region of interest" description="Disordered" evidence="1">
    <location>
        <begin position="1"/>
        <end position="53"/>
    </location>
</feature>
<dbReference type="Gene3D" id="3.40.630.30">
    <property type="match status" value="1"/>
</dbReference>
<dbReference type="InterPro" id="IPR016181">
    <property type="entry name" value="Acyl_CoA_acyltransferase"/>
</dbReference>
<accession>A0A9D4V338</accession>
<dbReference type="SUPFAM" id="SSF55729">
    <property type="entry name" value="Acyl-CoA N-acyltransferases (Nat)"/>
    <property type="match status" value="1"/>
</dbReference>
<evidence type="ECO:0000259" key="2">
    <source>
        <dbReference type="PROSITE" id="PS51186"/>
    </source>
</evidence>
<dbReference type="PANTHER" id="PTHR47489">
    <property type="entry name" value="ACYL-COA N-ACYLTRANSFERASES (NAT) SUPERFAMILY PROTEIN"/>
    <property type="match status" value="1"/>
</dbReference>
<feature type="domain" description="N-acetyltransferase" evidence="2">
    <location>
        <begin position="272"/>
        <end position="459"/>
    </location>
</feature>
<proteinExistence type="predicted"/>
<evidence type="ECO:0000256" key="1">
    <source>
        <dbReference type="SAM" id="MobiDB-lite"/>
    </source>
</evidence>
<dbReference type="GO" id="GO:0016747">
    <property type="term" value="F:acyltransferase activity, transferring groups other than amino-acyl groups"/>
    <property type="evidence" value="ECO:0007669"/>
    <property type="project" value="InterPro"/>
</dbReference>
<feature type="compositionally biased region" description="Polar residues" evidence="1">
    <location>
        <begin position="1"/>
        <end position="16"/>
    </location>
</feature>
<organism evidence="3 4">
    <name type="scientific">Adiantum capillus-veneris</name>
    <name type="common">Maidenhair fern</name>
    <dbReference type="NCBI Taxonomy" id="13818"/>
    <lineage>
        <taxon>Eukaryota</taxon>
        <taxon>Viridiplantae</taxon>
        <taxon>Streptophyta</taxon>
        <taxon>Embryophyta</taxon>
        <taxon>Tracheophyta</taxon>
        <taxon>Polypodiopsida</taxon>
        <taxon>Polypodiidae</taxon>
        <taxon>Polypodiales</taxon>
        <taxon>Pteridineae</taxon>
        <taxon>Pteridaceae</taxon>
        <taxon>Vittarioideae</taxon>
        <taxon>Adiantum</taxon>
    </lineage>
</organism>
<dbReference type="PROSITE" id="PS51186">
    <property type="entry name" value="GNAT"/>
    <property type="match status" value="1"/>
</dbReference>
<feature type="compositionally biased region" description="Low complexity" evidence="1">
    <location>
        <begin position="169"/>
        <end position="188"/>
    </location>
</feature>
<reference evidence="3" key="1">
    <citation type="submission" date="2021-01" db="EMBL/GenBank/DDBJ databases">
        <title>Adiantum capillus-veneris genome.</title>
        <authorList>
            <person name="Fang Y."/>
            <person name="Liao Q."/>
        </authorList>
    </citation>
    <scope>NUCLEOTIDE SEQUENCE</scope>
    <source>
        <strain evidence="3">H3</strain>
        <tissue evidence="3">Leaf</tissue>
    </source>
</reference>
<evidence type="ECO:0000313" key="4">
    <source>
        <dbReference type="Proteomes" id="UP000886520"/>
    </source>
</evidence>
<dbReference type="OrthoDB" id="2017234at2759"/>
<dbReference type="AlphaFoldDB" id="A0A9D4V338"/>
<dbReference type="Proteomes" id="UP000886520">
    <property type="component" value="Chromosome 6"/>
</dbReference>
<dbReference type="EMBL" id="JABFUD020000006">
    <property type="protein sequence ID" value="KAI5078778.1"/>
    <property type="molecule type" value="Genomic_DNA"/>
</dbReference>
<protein>
    <recommendedName>
        <fullName evidence="2">N-acetyltransferase domain-containing protein</fullName>
    </recommendedName>
</protein>
<sequence>MGLATPSSQLSSTTLCWQKRELRTSRPKASGVRENRLQGKLSSSVASRTAHPLPYHRGSSSIIVADARSETNEITVTGNSTTGIETSNGPLSVTQDAGGELPKHERLKATNPQNSAPNVCMSSDIPDEATTRADVVAAERGELVNFNSLSFSSRPFDYAGAQIQPAEGSSNATTFNTSSATSPSNATNLPSAHSQDDGDSNDAGSRHDATTSHILSNAGEKETKGEIRRFSLSEPELLKTLQESKSLTPLEKINLEKIMKFKVINDNLQGQLAIQAMRTEQIKDLENLLTDSYSELMWGPLTYRPVLAWILSSYLRERQACLPNAVTLVGLYKPCEEAMANEQLARKWWLAGAVEISFNAGGKPKDMQAPLPPEDAPFLSNMAVLKNFRRRGIGRELLKAAEELALEMGGTEMYLHCRMVDEAPLNMYKSSGYSVVETDSILSLLLFQRRRHLMYKRLVEPV</sequence>
<dbReference type="Pfam" id="PF00583">
    <property type="entry name" value="Acetyltransf_1"/>
    <property type="match status" value="1"/>
</dbReference>
<name>A0A9D4V338_ADICA</name>
<feature type="region of interest" description="Disordered" evidence="1">
    <location>
        <begin position="167"/>
        <end position="226"/>
    </location>
</feature>
<keyword evidence="4" id="KW-1185">Reference proteome</keyword>
<comment type="caution">
    <text evidence="3">The sequence shown here is derived from an EMBL/GenBank/DDBJ whole genome shotgun (WGS) entry which is preliminary data.</text>
</comment>
<dbReference type="InterPro" id="IPR000182">
    <property type="entry name" value="GNAT_dom"/>
</dbReference>
<dbReference type="PANTHER" id="PTHR47489:SF2">
    <property type="entry name" value="GCN5-RELATED N-ACETYLTRANSFERASE 5, CHLOROPLASTIC"/>
    <property type="match status" value="1"/>
</dbReference>
<dbReference type="CDD" id="cd04301">
    <property type="entry name" value="NAT_SF"/>
    <property type="match status" value="1"/>
</dbReference>
<gene>
    <name evidence="3" type="ORF">GOP47_0006449</name>
</gene>